<name>A0A2M7FZ16_9BACT</name>
<dbReference type="GO" id="GO:0008829">
    <property type="term" value="F:dCTP deaminase activity"/>
    <property type="evidence" value="ECO:0007669"/>
    <property type="project" value="InterPro"/>
</dbReference>
<dbReference type="EMBL" id="PFFQ01000059">
    <property type="protein sequence ID" value="PIW14548.1"/>
    <property type="molecule type" value="Genomic_DNA"/>
</dbReference>
<gene>
    <name evidence="3" type="ORF">COW36_21150</name>
</gene>
<dbReference type="Proteomes" id="UP000231019">
    <property type="component" value="Unassembled WGS sequence"/>
</dbReference>
<evidence type="ECO:0000256" key="2">
    <source>
        <dbReference type="ARBA" id="ARBA00023080"/>
    </source>
</evidence>
<evidence type="ECO:0000313" key="3">
    <source>
        <dbReference type="EMBL" id="PIW14548.1"/>
    </source>
</evidence>
<dbReference type="InterPro" id="IPR033704">
    <property type="entry name" value="dUTPase_trimeric"/>
</dbReference>
<reference evidence="3 4" key="1">
    <citation type="submission" date="2017-09" db="EMBL/GenBank/DDBJ databases">
        <title>Depth-based differentiation of microbial function through sediment-hosted aquifers and enrichment of novel symbionts in the deep terrestrial subsurface.</title>
        <authorList>
            <person name="Probst A.J."/>
            <person name="Ladd B."/>
            <person name="Jarett J.K."/>
            <person name="Geller-Mcgrath D.E."/>
            <person name="Sieber C.M."/>
            <person name="Emerson J.B."/>
            <person name="Anantharaman K."/>
            <person name="Thomas B.C."/>
            <person name="Malmstrom R."/>
            <person name="Stieglmeier M."/>
            <person name="Klingl A."/>
            <person name="Woyke T."/>
            <person name="Ryan C.M."/>
            <person name="Banfield J.F."/>
        </authorList>
    </citation>
    <scope>NUCLEOTIDE SEQUENCE [LARGE SCALE GENOMIC DNA]</scope>
    <source>
        <strain evidence="3">CG17_big_fil_post_rev_8_21_14_2_50_48_46</strain>
    </source>
</reference>
<evidence type="ECO:0000256" key="1">
    <source>
        <dbReference type="ARBA" id="ARBA00022801"/>
    </source>
</evidence>
<dbReference type="AlphaFoldDB" id="A0A2M7FZ16"/>
<dbReference type="Gene3D" id="2.70.40.10">
    <property type="match status" value="1"/>
</dbReference>
<evidence type="ECO:0000313" key="4">
    <source>
        <dbReference type="Proteomes" id="UP000231019"/>
    </source>
</evidence>
<organism evidence="3 4">
    <name type="scientific">bacterium (Candidatus Blackallbacteria) CG17_big_fil_post_rev_8_21_14_2_50_48_46</name>
    <dbReference type="NCBI Taxonomy" id="2014261"/>
    <lineage>
        <taxon>Bacteria</taxon>
        <taxon>Candidatus Blackallbacteria</taxon>
    </lineage>
</organism>
<proteinExistence type="predicted"/>
<dbReference type="PANTHER" id="PTHR42680">
    <property type="entry name" value="DCTP DEAMINASE"/>
    <property type="match status" value="1"/>
</dbReference>
<dbReference type="InterPro" id="IPR036157">
    <property type="entry name" value="dUTPase-like_sf"/>
</dbReference>
<accession>A0A2M7FZ16</accession>
<dbReference type="Pfam" id="PF22769">
    <property type="entry name" value="DCD"/>
    <property type="match status" value="1"/>
</dbReference>
<dbReference type="GO" id="GO:0006229">
    <property type="term" value="P:dUTP biosynthetic process"/>
    <property type="evidence" value="ECO:0007669"/>
    <property type="project" value="InterPro"/>
</dbReference>
<protein>
    <submittedName>
        <fullName evidence="3">Uncharacterized protein</fullName>
    </submittedName>
</protein>
<keyword evidence="1" id="KW-0378">Hydrolase</keyword>
<dbReference type="CDD" id="cd07557">
    <property type="entry name" value="trimeric_dUTPase"/>
    <property type="match status" value="1"/>
</dbReference>
<dbReference type="PANTHER" id="PTHR42680:SF3">
    <property type="entry name" value="DCTP DEAMINASE"/>
    <property type="match status" value="1"/>
</dbReference>
<dbReference type="SUPFAM" id="SSF51283">
    <property type="entry name" value="dUTPase-like"/>
    <property type="match status" value="1"/>
</dbReference>
<dbReference type="InterPro" id="IPR011962">
    <property type="entry name" value="dCTP_deaminase"/>
</dbReference>
<keyword evidence="2" id="KW-0546">Nucleotide metabolism</keyword>
<comment type="caution">
    <text evidence="3">The sequence shown here is derived from an EMBL/GenBank/DDBJ whole genome shotgun (WGS) entry which is preliminary data.</text>
</comment>
<sequence length="312" mass="35395">MNIVQPTCTCRAKRRQVQVVGWLYNKEKLKKELINRVVLADSEIEALVHKSQLLEKHDPQNIQNCCYILRVGKVFQSQTGDEEVIGLTSNSQGKGKTRKVVYEIGPSETKIVKTLEYIKMPDNICATYSPLYRLSSKGVMLLNASIVEPGYEGPLSCFLVNFSSERVTFFPEDDIAKMIFHKLDNTPVNLKRKIISETNYERDLAMAAKKYHQTFLDVTSISEKAAENAEKKLKTFALSTSVTLILIVAFATAEPLLSKWLYERTGIYTLTQRIEDTKLLKDLQNAELLAKIEELKLEVQKLKSTQVPGKSK</sequence>